<dbReference type="GO" id="GO:0046872">
    <property type="term" value="F:metal ion binding"/>
    <property type="evidence" value="ECO:0007669"/>
    <property type="project" value="UniProtKB-KW"/>
</dbReference>
<feature type="compositionally biased region" description="Polar residues" evidence="13">
    <location>
        <begin position="583"/>
        <end position="601"/>
    </location>
</feature>
<sequence>MIFLPMSALLILSRAITAKSNGGCVLRRNHVLGRRKSTGFIHPRFTSSYSAHRHGSTRQIPLFRHSSTHQPSTHQPLETTSNSSSPPPTSTTSSSSSSSSEPFKINLLTLPLPELETLLQSWNYPPFRARQIHHWIFTQGITAIPQMTDLPLSLRNLLLERTTTTGHLHLHLQQTSADGTIKRAYQLHDGQIIESVLMPYEDGRRTACISSQAGCAMGCVFCATGQMGFARQLTSDEIFEQVAKFATELRGRGERLSNVVLMGMGEPLANYRNVMTAIRRMNVDLGIGARRITVSTVGVVPNIRKLMMEEDMNVRLALSLHCATDEERTALLPANRRYGGLDELMGTIREFIRVKRQRVTFEWALIEGQNDSREVARSLGRLLKKHDIRPDMAHVNLIPLNPTGGYGGSPSGRANVQKFVDVLEKEFGISATPRMRRGIDIDAGCGQLKSSIKKKEDAEKSRIIAIDSLPVVGVYEDDESVDELSSLDSEPETSPYHGSTVEFAIDEAAVDLDNEDEAENFVDPVYEDEFDLSEADRLIALVKGTSSSLDEDTPPAELSEADRLIALVQGASLDEAMKDFSPSEPNLTIQSNEPKTKSTTITDEEAIREAKRRRKKLLKNLKAVAKLKDMEASGKILNEEQREKVARETEWIVELESVEHNLM</sequence>
<dbReference type="HAMAP" id="MF_01849">
    <property type="entry name" value="RNA_methyltr_RlmN"/>
    <property type="match status" value="1"/>
</dbReference>
<dbReference type="GO" id="GO:0008168">
    <property type="term" value="F:methyltransferase activity"/>
    <property type="evidence" value="ECO:0007669"/>
    <property type="project" value="UniProtKB-KW"/>
</dbReference>
<dbReference type="GO" id="GO:0006364">
    <property type="term" value="P:rRNA processing"/>
    <property type="evidence" value="ECO:0007669"/>
    <property type="project" value="UniProtKB-KW"/>
</dbReference>
<evidence type="ECO:0000313" key="17">
    <source>
        <dbReference type="EMBL" id="KAL3792891.1"/>
    </source>
</evidence>
<organism evidence="17 18">
    <name type="scientific">Cyclotella cryptica</name>
    <dbReference type="NCBI Taxonomy" id="29204"/>
    <lineage>
        <taxon>Eukaryota</taxon>
        <taxon>Sar</taxon>
        <taxon>Stramenopiles</taxon>
        <taxon>Ochrophyta</taxon>
        <taxon>Bacillariophyta</taxon>
        <taxon>Coscinodiscophyceae</taxon>
        <taxon>Thalassiosirophycidae</taxon>
        <taxon>Stephanodiscales</taxon>
        <taxon>Stephanodiscaceae</taxon>
        <taxon>Cyclotella</taxon>
    </lineage>
</organism>
<comment type="subcellular location">
    <subcellularLocation>
        <location evidence="2">Cytoplasm</location>
    </subcellularLocation>
</comment>
<evidence type="ECO:0008006" key="19">
    <source>
        <dbReference type="Google" id="ProtNLM"/>
    </source>
</evidence>
<evidence type="ECO:0000256" key="2">
    <source>
        <dbReference type="ARBA" id="ARBA00004496"/>
    </source>
</evidence>
<evidence type="ECO:0000256" key="9">
    <source>
        <dbReference type="ARBA" id="ARBA00022694"/>
    </source>
</evidence>
<dbReference type="PROSITE" id="PS51918">
    <property type="entry name" value="RADICAL_SAM"/>
    <property type="match status" value="1"/>
</dbReference>
<dbReference type="InterPro" id="IPR013785">
    <property type="entry name" value="Aldolase_TIM"/>
</dbReference>
<dbReference type="Pfam" id="PF21016">
    <property type="entry name" value="RlmN_N"/>
    <property type="match status" value="1"/>
</dbReference>
<keyword evidence="12" id="KW-0411">Iron-sulfur</keyword>
<dbReference type="InterPro" id="IPR040072">
    <property type="entry name" value="Methyltransferase_A"/>
</dbReference>
<dbReference type="InterPro" id="IPR001315">
    <property type="entry name" value="CARD"/>
</dbReference>
<feature type="compositionally biased region" description="Low complexity" evidence="13">
    <location>
        <begin position="79"/>
        <end position="100"/>
    </location>
</feature>
<evidence type="ECO:0000256" key="10">
    <source>
        <dbReference type="ARBA" id="ARBA00022723"/>
    </source>
</evidence>
<dbReference type="InterPro" id="IPR048641">
    <property type="entry name" value="RlmN_N"/>
</dbReference>
<evidence type="ECO:0000256" key="14">
    <source>
        <dbReference type="SAM" id="SignalP"/>
    </source>
</evidence>
<dbReference type="GO" id="GO:0032259">
    <property type="term" value="P:methylation"/>
    <property type="evidence" value="ECO:0007669"/>
    <property type="project" value="UniProtKB-KW"/>
</dbReference>
<dbReference type="EMBL" id="JABMIG020000097">
    <property type="protein sequence ID" value="KAL3792891.1"/>
    <property type="molecule type" value="Genomic_DNA"/>
</dbReference>
<dbReference type="AlphaFoldDB" id="A0ABD3Q060"/>
<dbReference type="Pfam" id="PF04055">
    <property type="entry name" value="Radical_SAM"/>
    <property type="match status" value="1"/>
</dbReference>
<protein>
    <recommendedName>
        <fullName evidence="19">Radical SAM core domain-containing protein</fullName>
    </recommendedName>
</protein>
<dbReference type="SFLD" id="SFLDF00275">
    <property type="entry name" value="adenosine_C2_methyltransferase"/>
    <property type="match status" value="1"/>
</dbReference>
<feature type="compositionally biased region" description="Polar residues" evidence="13">
    <location>
        <begin position="68"/>
        <end position="78"/>
    </location>
</feature>
<evidence type="ECO:0000256" key="12">
    <source>
        <dbReference type="ARBA" id="ARBA00023014"/>
    </source>
</evidence>
<feature type="chain" id="PRO_5044891402" description="Radical SAM core domain-containing protein" evidence="14">
    <location>
        <begin position="19"/>
        <end position="663"/>
    </location>
</feature>
<keyword evidence="4" id="KW-0963">Cytoplasm</keyword>
<dbReference type="GO" id="GO:0051539">
    <property type="term" value="F:4 iron, 4 sulfur cluster binding"/>
    <property type="evidence" value="ECO:0007669"/>
    <property type="project" value="UniProtKB-KW"/>
</dbReference>
<dbReference type="SFLD" id="SFLDS00029">
    <property type="entry name" value="Radical_SAM"/>
    <property type="match status" value="1"/>
</dbReference>
<dbReference type="FunFam" id="3.20.20.70:FF:000014">
    <property type="entry name" value="Probable dual-specificity RNA methyltransferase RlmN"/>
    <property type="match status" value="1"/>
</dbReference>
<keyword evidence="3" id="KW-0004">4Fe-4S</keyword>
<evidence type="ECO:0000256" key="13">
    <source>
        <dbReference type="SAM" id="MobiDB-lite"/>
    </source>
</evidence>
<evidence type="ECO:0000256" key="8">
    <source>
        <dbReference type="ARBA" id="ARBA00022691"/>
    </source>
</evidence>
<comment type="caution">
    <text evidence="17">The sequence shown here is derived from an EMBL/GenBank/DDBJ whole genome shotgun (WGS) entry which is preliminary data.</text>
</comment>
<keyword evidence="8" id="KW-0949">S-adenosyl-L-methionine</keyword>
<evidence type="ECO:0000256" key="6">
    <source>
        <dbReference type="ARBA" id="ARBA00022603"/>
    </source>
</evidence>
<feature type="region of interest" description="Disordered" evidence="13">
    <location>
        <begin position="66"/>
        <end position="101"/>
    </location>
</feature>
<feature type="region of interest" description="Disordered" evidence="13">
    <location>
        <begin position="582"/>
        <end position="603"/>
    </location>
</feature>
<keyword evidence="6" id="KW-0489">Methyltransferase</keyword>
<evidence type="ECO:0000256" key="3">
    <source>
        <dbReference type="ARBA" id="ARBA00022485"/>
    </source>
</evidence>
<evidence type="ECO:0000256" key="11">
    <source>
        <dbReference type="ARBA" id="ARBA00023004"/>
    </source>
</evidence>
<evidence type="ECO:0000256" key="5">
    <source>
        <dbReference type="ARBA" id="ARBA00022552"/>
    </source>
</evidence>
<dbReference type="PANTHER" id="PTHR30544">
    <property type="entry name" value="23S RRNA METHYLTRANSFERASE"/>
    <property type="match status" value="1"/>
</dbReference>
<dbReference type="InterPro" id="IPR058240">
    <property type="entry name" value="rSAM_sf"/>
</dbReference>
<reference evidence="17 18" key="1">
    <citation type="journal article" date="2020" name="G3 (Bethesda)">
        <title>Improved Reference Genome for Cyclotella cryptica CCMP332, a Model for Cell Wall Morphogenesis, Salinity Adaptation, and Lipid Production in Diatoms (Bacillariophyta).</title>
        <authorList>
            <person name="Roberts W.R."/>
            <person name="Downey K.M."/>
            <person name="Ruck E.C."/>
            <person name="Traller J.C."/>
            <person name="Alverson A.J."/>
        </authorList>
    </citation>
    <scope>NUCLEOTIDE SEQUENCE [LARGE SCALE GENOMIC DNA]</scope>
    <source>
        <strain evidence="17 18">CCMP332</strain>
    </source>
</reference>
<evidence type="ECO:0000256" key="7">
    <source>
        <dbReference type="ARBA" id="ARBA00022679"/>
    </source>
</evidence>
<accession>A0ABD3Q060</accession>
<dbReference type="Gene3D" id="3.20.20.70">
    <property type="entry name" value="Aldolase class I"/>
    <property type="match status" value="1"/>
</dbReference>
<dbReference type="InterPro" id="IPR027492">
    <property type="entry name" value="RNA_MTrfase_RlmN"/>
</dbReference>
<feature type="signal peptide" evidence="14">
    <location>
        <begin position="1"/>
        <end position="18"/>
    </location>
</feature>
<feature type="domain" description="CARD" evidence="15">
    <location>
        <begin position="602"/>
        <end position="663"/>
    </location>
</feature>
<dbReference type="CDD" id="cd01335">
    <property type="entry name" value="Radical_SAM"/>
    <property type="match status" value="1"/>
</dbReference>
<evidence type="ECO:0000259" key="16">
    <source>
        <dbReference type="PROSITE" id="PS51918"/>
    </source>
</evidence>
<comment type="cofactor">
    <cofactor evidence="1">
        <name>[4Fe-4S] cluster</name>
        <dbReference type="ChEBI" id="CHEBI:49883"/>
    </cofactor>
</comment>
<keyword evidence="7" id="KW-0808">Transferase</keyword>
<dbReference type="PROSITE" id="PS50209">
    <property type="entry name" value="CARD"/>
    <property type="match status" value="1"/>
</dbReference>
<dbReference type="SUPFAM" id="SSF102114">
    <property type="entry name" value="Radical SAM enzymes"/>
    <property type="match status" value="1"/>
</dbReference>
<dbReference type="InterPro" id="IPR007197">
    <property type="entry name" value="rSAM"/>
</dbReference>
<evidence type="ECO:0000256" key="4">
    <source>
        <dbReference type="ARBA" id="ARBA00022490"/>
    </source>
</evidence>
<keyword evidence="5" id="KW-0698">rRNA processing</keyword>
<evidence type="ECO:0000256" key="1">
    <source>
        <dbReference type="ARBA" id="ARBA00001966"/>
    </source>
</evidence>
<dbReference type="InterPro" id="IPR004383">
    <property type="entry name" value="rRNA_lsu_MTrfase_RlmN/Cfr"/>
</dbReference>
<dbReference type="NCBIfam" id="TIGR00048">
    <property type="entry name" value="rRNA_mod_RlmN"/>
    <property type="match status" value="1"/>
</dbReference>
<evidence type="ECO:0000259" key="15">
    <source>
        <dbReference type="PROSITE" id="PS50209"/>
    </source>
</evidence>
<dbReference type="GO" id="GO:0005737">
    <property type="term" value="C:cytoplasm"/>
    <property type="evidence" value="ECO:0007669"/>
    <property type="project" value="UniProtKB-SubCell"/>
</dbReference>
<dbReference type="SFLD" id="SFLDG01062">
    <property type="entry name" value="methyltransferase_(Class_A)"/>
    <property type="match status" value="1"/>
</dbReference>
<name>A0ABD3Q060_9STRA</name>
<dbReference type="Proteomes" id="UP001516023">
    <property type="component" value="Unassembled WGS sequence"/>
</dbReference>
<keyword evidence="14" id="KW-0732">Signal</keyword>
<dbReference type="PANTHER" id="PTHR30544:SF5">
    <property type="entry name" value="RADICAL SAM CORE DOMAIN-CONTAINING PROTEIN"/>
    <property type="match status" value="1"/>
</dbReference>
<keyword evidence="9" id="KW-0819">tRNA processing</keyword>
<feature type="domain" description="Radical SAM core" evidence="16">
    <location>
        <begin position="201"/>
        <end position="440"/>
    </location>
</feature>
<keyword evidence="10" id="KW-0479">Metal-binding</keyword>
<gene>
    <name evidence="17" type="ORF">HJC23_004816</name>
</gene>
<dbReference type="GO" id="GO:0008033">
    <property type="term" value="P:tRNA processing"/>
    <property type="evidence" value="ECO:0007669"/>
    <property type="project" value="UniProtKB-KW"/>
</dbReference>
<evidence type="ECO:0000313" key="18">
    <source>
        <dbReference type="Proteomes" id="UP001516023"/>
    </source>
</evidence>
<proteinExistence type="inferred from homology"/>
<keyword evidence="18" id="KW-1185">Reference proteome</keyword>
<dbReference type="Gene3D" id="1.10.150.530">
    <property type="match status" value="1"/>
</dbReference>
<keyword evidence="11" id="KW-0408">Iron</keyword>